<protein>
    <submittedName>
        <fullName evidence="1">Uncharacterized protein</fullName>
    </submittedName>
</protein>
<gene>
    <name evidence="1" type="ORF">GB927_023340</name>
</gene>
<name>A0ABT1RCS7_9HYPH</name>
<organism evidence="1 2">
    <name type="scientific">Shinella lacus</name>
    <dbReference type="NCBI Taxonomy" id="2654216"/>
    <lineage>
        <taxon>Bacteria</taxon>
        <taxon>Pseudomonadati</taxon>
        <taxon>Pseudomonadota</taxon>
        <taxon>Alphaproteobacteria</taxon>
        <taxon>Hyphomicrobiales</taxon>
        <taxon>Rhizobiaceae</taxon>
        <taxon>Shinella</taxon>
    </lineage>
</organism>
<evidence type="ECO:0000313" key="1">
    <source>
        <dbReference type="EMBL" id="MCQ4632994.1"/>
    </source>
</evidence>
<proteinExistence type="predicted"/>
<dbReference type="EMBL" id="WHSB02000010">
    <property type="protein sequence ID" value="MCQ4632994.1"/>
    <property type="molecule type" value="Genomic_DNA"/>
</dbReference>
<comment type="caution">
    <text evidence="1">The sequence shown here is derived from an EMBL/GenBank/DDBJ whole genome shotgun (WGS) entry which is preliminary data.</text>
</comment>
<keyword evidence="2" id="KW-1185">Reference proteome</keyword>
<sequence length="47" mass="4888">MFSAEVEVFAVPITIDDISATTWPVGSAKPRLAARANATVKNLADAA</sequence>
<dbReference type="Proteomes" id="UP000996601">
    <property type="component" value="Unassembled WGS sequence"/>
</dbReference>
<accession>A0ABT1RCS7</accession>
<reference evidence="1" key="1">
    <citation type="submission" date="2021-07" db="EMBL/GenBank/DDBJ databases">
        <title>Shinella sp. nov., a novel member of the genus Shinella from water.</title>
        <authorList>
            <person name="Deng Y."/>
        </authorList>
    </citation>
    <scope>NUCLEOTIDE SEQUENCE</scope>
    <source>
        <strain evidence="1">CPCC 100929</strain>
    </source>
</reference>
<evidence type="ECO:0000313" key="2">
    <source>
        <dbReference type="Proteomes" id="UP000996601"/>
    </source>
</evidence>